<evidence type="ECO:0000313" key="1">
    <source>
        <dbReference type="EMBL" id="TDO36568.1"/>
    </source>
</evidence>
<evidence type="ECO:0000313" key="2">
    <source>
        <dbReference type="Proteomes" id="UP000294901"/>
    </source>
</evidence>
<name>A0A4V3C779_9ACTN</name>
<dbReference type="EMBL" id="SNWR01000001">
    <property type="protein sequence ID" value="TDO36568.1"/>
    <property type="molecule type" value="Genomic_DNA"/>
</dbReference>
<comment type="caution">
    <text evidence="1">The sequence shown here is derived from an EMBL/GenBank/DDBJ whole genome shotgun (WGS) entry which is preliminary data.</text>
</comment>
<gene>
    <name evidence="1" type="ORF">C8E87_0145</name>
</gene>
<sequence>MKVATGILLLAVGDEQRDHAFRDDEAVERTVVGRRCRP</sequence>
<accession>A0A4V3C779</accession>
<proteinExistence type="predicted"/>
<organism evidence="1 2">
    <name type="scientific">Paractinoplanes brasiliensis</name>
    <dbReference type="NCBI Taxonomy" id="52695"/>
    <lineage>
        <taxon>Bacteria</taxon>
        <taxon>Bacillati</taxon>
        <taxon>Actinomycetota</taxon>
        <taxon>Actinomycetes</taxon>
        <taxon>Micromonosporales</taxon>
        <taxon>Micromonosporaceae</taxon>
        <taxon>Paractinoplanes</taxon>
    </lineage>
</organism>
<dbReference type="Proteomes" id="UP000294901">
    <property type="component" value="Unassembled WGS sequence"/>
</dbReference>
<reference evidence="1 2" key="1">
    <citation type="submission" date="2019-03" db="EMBL/GenBank/DDBJ databases">
        <title>Sequencing the genomes of 1000 actinobacteria strains.</title>
        <authorList>
            <person name="Klenk H.-P."/>
        </authorList>
    </citation>
    <scope>NUCLEOTIDE SEQUENCE [LARGE SCALE GENOMIC DNA]</scope>
    <source>
        <strain evidence="1 2">DSM 43805</strain>
    </source>
</reference>
<keyword evidence="2" id="KW-1185">Reference proteome</keyword>
<dbReference type="AlphaFoldDB" id="A0A4V3C779"/>
<protein>
    <submittedName>
        <fullName evidence="1">Uncharacterized protein</fullName>
    </submittedName>
</protein>